<reference evidence="2 3" key="1">
    <citation type="journal article" date="2010" name="Int. J. Syst. Evol. Microbiol.">
        <title>Thiohalobacter thiocyanaticus gen. nov., sp. nov., a moderately halophilic, sulfur-oxidizing gammaproteobacterium from hypersaline lakes, that utilizes thiocyanate.</title>
        <authorList>
            <person name="Sorokin D.Y."/>
            <person name="Kovaleva O.L."/>
            <person name="Tourova T.P."/>
            <person name="Muyzer G."/>
        </authorList>
    </citation>
    <scope>NUCLEOTIDE SEQUENCE [LARGE SCALE GENOMIC DNA]</scope>
    <source>
        <strain evidence="2 3">Hrh1</strain>
    </source>
</reference>
<dbReference type="Proteomes" id="UP000287798">
    <property type="component" value="Unassembled WGS sequence"/>
</dbReference>
<dbReference type="InterPro" id="IPR036390">
    <property type="entry name" value="WH_DNA-bd_sf"/>
</dbReference>
<gene>
    <name evidence="2" type="ORF">D6C00_13160</name>
</gene>
<dbReference type="InterPro" id="IPR036388">
    <property type="entry name" value="WH-like_DNA-bd_sf"/>
</dbReference>
<dbReference type="Gene3D" id="1.10.10.10">
    <property type="entry name" value="Winged helix-like DNA-binding domain superfamily/Winged helix DNA-binding domain"/>
    <property type="match status" value="1"/>
</dbReference>
<dbReference type="EMBL" id="QZMU01000001">
    <property type="protein sequence ID" value="RRQ22784.1"/>
    <property type="molecule type" value="Genomic_DNA"/>
</dbReference>
<name>A0A426QLY8_9GAMM</name>
<dbReference type="GO" id="GO:0003677">
    <property type="term" value="F:DNA binding"/>
    <property type="evidence" value="ECO:0007669"/>
    <property type="project" value="UniProtKB-KW"/>
</dbReference>
<protein>
    <submittedName>
        <fullName evidence="2">Rrf2 family transcriptional regulator</fullName>
    </submittedName>
</protein>
<accession>A0A426QLY8</accession>
<dbReference type="Pfam" id="PF02082">
    <property type="entry name" value="Rrf2"/>
    <property type="match status" value="1"/>
</dbReference>
<dbReference type="PROSITE" id="PS51197">
    <property type="entry name" value="HTH_RRF2_2"/>
    <property type="match status" value="1"/>
</dbReference>
<keyword evidence="3" id="KW-1185">Reference proteome</keyword>
<proteinExistence type="predicted"/>
<dbReference type="PANTHER" id="PTHR33221">
    <property type="entry name" value="WINGED HELIX-TURN-HELIX TRANSCRIPTIONAL REGULATOR, RRF2 FAMILY"/>
    <property type="match status" value="1"/>
</dbReference>
<evidence type="ECO:0000256" key="1">
    <source>
        <dbReference type="ARBA" id="ARBA00023125"/>
    </source>
</evidence>
<dbReference type="SUPFAM" id="SSF46785">
    <property type="entry name" value="Winged helix' DNA-binding domain"/>
    <property type="match status" value="1"/>
</dbReference>
<dbReference type="InterPro" id="IPR000944">
    <property type="entry name" value="Tscrpt_reg_Rrf2"/>
</dbReference>
<evidence type="ECO:0000313" key="3">
    <source>
        <dbReference type="Proteomes" id="UP000287798"/>
    </source>
</evidence>
<dbReference type="GO" id="GO:0003700">
    <property type="term" value="F:DNA-binding transcription factor activity"/>
    <property type="evidence" value="ECO:0007669"/>
    <property type="project" value="TreeGrafter"/>
</dbReference>
<dbReference type="RefSeq" id="WP_125182124.1">
    <property type="nucleotide sequence ID" value="NZ_QZMU01000001.1"/>
</dbReference>
<sequence>MRLSTKGRYAVTAMMDLAVHQDTGPVTLADISRCQGISLSYLEQLFAKLRRQGLVKGVRGPGGGYRLAKPAGEISVADIILAVDEKVDTTLCEGRENCQGGERCLTHELWNNLSRQIHDYLAQINLEEFLSRPSVREVIERQGENGQTHEHEVKRFTLA</sequence>
<dbReference type="FunFam" id="1.10.10.10:FF:000026">
    <property type="entry name" value="HTH-type transcriptional regulator IscR"/>
    <property type="match status" value="1"/>
</dbReference>
<dbReference type="AlphaFoldDB" id="A0A426QLY8"/>
<keyword evidence="1" id="KW-0238">DNA-binding</keyword>
<dbReference type="OrthoDB" id="9808360at2"/>
<comment type="caution">
    <text evidence="2">The sequence shown here is derived from an EMBL/GenBank/DDBJ whole genome shotgun (WGS) entry which is preliminary data.</text>
</comment>
<dbReference type="NCBIfam" id="TIGR00738">
    <property type="entry name" value="rrf2_super"/>
    <property type="match status" value="1"/>
</dbReference>
<evidence type="ECO:0000313" key="2">
    <source>
        <dbReference type="EMBL" id="RRQ22784.1"/>
    </source>
</evidence>
<organism evidence="2 3">
    <name type="scientific">Thiohalobacter thiocyanaticus</name>
    <dbReference type="NCBI Taxonomy" id="585455"/>
    <lineage>
        <taxon>Bacteria</taxon>
        <taxon>Pseudomonadati</taxon>
        <taxon>Pseudomonadota</taxon>
        <taxon>Gammaproteobacteria</taxon>
        <taxon>Thiohalobacterales</taxon>
        <taxon>Thiohalobacteraceae</taxon>
        <taxon>Thiohalobacter</taxon>
    </lineage>
</organism>
<dbReference type="GO" id="GO:0005829">
    <property type="term" value="C:cytosol"/>
    <property type="evidence" value="ECO:0007669"/>
    <property type="project" value="TreeGrafter"/>
</dbReference>
<dbReference type="PANTHER" id="PTHR33221:SF5">
    <property type="entry name" value="HTH-TYPE TRANSCRIPTIONAL REGULATOR ISCR"/>
    <property type="match status" value="1"/>
</dbReference>